<dbReference type="PANTHER" id="PTHR23355:SF9">
    <property type="entry name" value="DIS3-LIKE EXONUCLEASE 2"/>
    <property type="match status" value="1"/>
</dbReference>
<organism evidence="10">
    <name type="scientific">hydrothermal vent metagenome</name>
    <dbReference type="NCBI Taxonomy" id="652676"/>
    <lineage>
        <taxon>unclassified sequences</taxon>
        <taxon>metagenomes</taxon>
        <taxon>ecological metagenomes</taxon>
    </lineage>
</organism>
<evidence type="ECO:0000313" key="10">
    <source>
        <dbReference type="EMBL" id="VAV99200.1"/>
    </source>
</evidence>
<dbReference type="NCBIfam" id="TIGR00358">
    <property type="entry name" value="3_prime_RNase"/>
    <property type="match status" value="1"/>
</dbReference>
<dbReference type="CDD" id="cd04471">
    <property type="entry name" value="S1_RNase_R"/>
    <property type="match status" value="1"/>
</dbReference>
<keyword evidence="4" id="KW-0540">Nuclease</keyword>
<keyword evidence="6" id="KW-0269">Exonuclease</keyword>
<dbReference type="SUPFAM" id="SSF50249">
    <property type="entry name" value="Nucleic acid-binding proteins"/>
    <property type="match status" value="2"/>
</dbReference>
<feature type="domain" description="S1 motif" evidence="9">
    <location>
        <begin position="627"/>
        <end position="708"/>
    </location>
</feature>
<keyword evidence="5" id="KW-0378">Hydrolase</keyword>
<proteinExistence type="inferred from homology"/>
<evidence type="ECO:0000256" key="6">
    <source>
        <dbReference type="ARBA" id="ARBA00022839"/>
    </source>
</evidence>
<dbReference type="GO" id="GO:0005829">
    <property type="term" value="C:cytosol"/>
    <property type="evidence" value="ECO:0007669"/>
    <property type="project" value="TreeGrafter"/>
</dbReference>
<dbReference type="Gene3D" id="2.40.50.140">
    <property type="entry name" value="Nucleic acid-binding proteins"/>
    <property type="match status" value="1"/>
</dbReference>
<protein>
    <recommendedName>
        <fullName evidence="2">exoribonuclease II</fullName>
        <ecNumber evidence="2">3.1.13.1</ecNumber>
    </recommendedName>
</protein>
<evidence type="ECO:0000256" key="5">
    <source>
        <dbReference type="ARBA" id="ARBA00022801"/>
    </source>
</evidence>
<dbReference type="AlphaFoldDB" id="A0A3B0S018"/>
<dbReference type="SMART" id="SM00955">
    <property type="entry name" value="RNB"/>
    <property type="match status" value="1"/>
</dbReference>
<evidence type="ECO:0000256" key="7">
    <source>
        <dbReference type="ARBA" id="ARBA00022884"/>
    </source>
</evidence>
<dbReference type="PROSITE" id="PS50126">
    <property type="entry name" value="S1"/>
    <property type="match status" value="1"/>
</dbReference>
<dbReference type="InterPro" id="IPR001900">
    <property type="entry name" value="RNase_II/R"/>
</dbReference>
<dbReference type="GO" id="GO:0003723">
    <property type="term" value="F:RNA binding"/>
    <property type="evidence" value="ECO:0007669"/>
    <property type="project" value="UniProtKB-KW"/>
</dbReference>
<dbReference type="NCBIfam" id="TIGR02063">
    <property type="entry name" value="RNase_R"/>
    <property type="match status" value="1"/>
</dbReference>
<dbReference type="GO" id="GO:0008859">
    <property type="term" value="F:exoribonuclease II activity"/>
    <property type="evidence" value="ECO:0007669"/>
    <property type="project" value="UniProtKB-EC"/>
</dbReference>
<feature type="compositionally biased region" description="Basic residues" evidence="8">
    <location>
        <begin position="716"/>
        <end position="749"/>
    </location>
</feature>
<dbReference type="Pfam" id="PF00773">
    <property type="entry name" value="RNB"/>
    <property type="match status" value="1"/>
</dbReference>
<accession>A0A3B0S018</accession>
<dbReference type="SMART" id="SM00316">
    <property type="entry name" value="S1"/>
    <property type="match status" value="1"/>
</dbReference>
<dbReference type="PROSITE" id="PS01175">
    <property type="entry name" value="RIBONUCLEASE_II"/>
    <property type="match status" value="1"/>
</dbReference>
<dbReference type="InterPro" id="IPR012340">
    <property type="entry name" value="NA-bd_OB-fold"/>
</dbReference>
<keyword evidence="3" id="KW-0963">Cytoplasm</keyword>
<dbReference type="HAMAP" id="MF_01895">
    <property type="entry name" value="RNase_R"/>
    <property type="match status" value="1"/>
</dbReference>
<dbReference type="InterPro" id="IPR004476">
    <property type="entry name" value="RNase_II/RNase_R"/>
</dbReference>
<dbReference type="PANTHER" id="PTHR23355">
    <property type="entry name" value="RIBONUCLEASE"/>
    <property type="match status" value="1"/>
</dbReference>
<dbReference type="Pfam" id="PF00575">
    <property type="entry name" value="S1"/>
    <property type="match status" value="1"/>
</dbReference>
<dbReference type="InterPro" id="IPR011805">
    <property type="entry name" value="RNase_R"/>
</dbReference>
<evidence type="ECO:0000256" key="3">
    <source>
        <dbReference type="ARBA" id="ARBA00022490"/>
    </source>
</evidence>
<evidence type="ECO:0000256" key="8">
    <source>
        <dbReference type="SAM" id="MobiDB-lite"/>
    </source>
</evidence>
<dbReference type="EC" id="3.1.13.1" evidence="2"/>
<dbReference type="EMBL" id="UOEE01000271">
    <property type="protein sequence ID" value="VAV99200.1"/>
    <property type="molecule type" value="Genomic_DNA"/>
</dbReference>
<feature type="region of interest" description="Disordered" evidence="8">
    <location>
        <begin position="712"/>
        <end position="749"/>
    </location>
</feature>
<gene>
    <name evidence="10" type="ORF">MNBD_ALPHA06-1600</name>
</gene>
<evidence type="ECO:0000256" key="2">
    <source>
        <dbReference type="ARBA" id="ARBA00012163"/>
    </source>
</evidence>
<dbReference type="GO" id="GO:0006402">
    <property type="term" value="P:mRNA catabolic process"/>
    <property type="evidence" value="ECO:0007669"/>
    <property type="project" value="TreeGrafter"/>
</dbReference>
<reference evidence="10" key="1">
    <citation type="submission" date="2018-06" db="EMBL/GenBank/DDBJ databases">
        <authorList>
            <person name="Zhirakovskaya E."/>
        </authorList>
    </citation>
    <scope>NUCLEOTIDE SEQUENCE</scope>
</reference>
<sequence>MSEQSLTEQILDLLQTASNGMDRKQIARALHVKSERRAQMKTVLVELIAAGKIEKTERRKFRIIGRLPPVLVVKFHDTDADGELLARPRDPEFVGQTIRLAPGQASSGPNRVGVGDTALVKLQADEDGYQARVIRKLDMVDQGPILGVIRKGAGRWRIESISRKSRTSYVLQNQDSNKVRQGDLIRFEPIAARRDDVRQAKLVEHIGSTDNPKAASLLALVEQGIVEGFSAEEETQAANASAPTLGHRADLRELPLVTIDPDDARDFDDAVHAHADSQPDNVGGWVVWVAIADVAAFVAPDSALDRGARKRGNSVYLPDRVVPMLPERLSADLCSLRPNEDRACLAVRMVFRADGSKKSHDFYRGLMRSHARLTYQQAQNAINGQTDATTAPIVDNLLKPLWSAYAVLQAGRGLRQPLEIETEAKKIRIGDNGQVTEISTEQRLDAHKLIEECMVQANVCAAETLEAKHQPLIYRVHETPEQAKIYALADFLQTIGMKWAKAQRPTPERFNQLLRKVRGTDMEQMINQVVLRSQMRAIYDSRNIGHFGLSLPRYAHFTSPIRRYADLTIHRALISACKLGSDGSTEAERADLKTIAEQITKTERAAMAAERDAASRYIAAHLAEQIGAVFSARISGVTRFGLFLTLDETGADGLVPIRALGREYFNHDEQSHALIGRDTGGRYRLGSAVKVRLSEATPVTGGLIFEMLSKAEAGTRPKRHASKPGRGASHRGKGRKGKGQAKNHRGKRR</sequence>
<keyword evidence="7" id="KW-0694">RNA-binding</keyword>
<evidence type="ECO:0000256" key="4">
    <source>
        <dbReference type="ARBA" id="ARBA00022722"/>
    </source>
</evidence>
<name>A0A3B0S018_9ZZZZ</name>
<dbReference type="InterPro" id="IPR050180">
    <property type="entry name" value="RNR_Ribonuclease"/>
</dbReference>
<dbReference type="InterPro" id="IPR022966">
    <property type="entry name" value="RNase_II/R_CS"/>
</dbReference>
<dbReference type="InterPro" id="IPR003029">
    <property type="entry name" value="S1_domain"/>
</dbReference>
<comment type="catalytic activity">
    <reaction evidence="1">
        <text>Exonucleolytic cleavage in the 3'- to 5'-direction to yield nucleoside 5'-phosphates.</text>
        <dbReference type="EC" id="3.1.13.1"/>
    </reaction>
</comment>
<evidence type="ECO:0000259" key="9">
    <source>
        <dbReference type="PROSITE" id="PS50126"/>
    </source>
</evidence>
<evidence type="ECO:0000256" key="1">
    <source>
        <dbReference type="ARBA" id="ARBA00001849"/>
    </source>
</evidence>